<name>A0A1Y6L2B9_9GAMM</name>
<gene>
    <name evidence="2" type="ORF">PAQU9191_03856</name>
</gene>
<evidence type="ECO:0000313" key="2">
    <source>
        <dbReference type="EMBL" id="SMY18494.1"/>
    </source>
</evidence>
<keyword evidence="1" id="KW-0812">Transmembrane</keyword>
<keyword evidence="1" id="KW-0472">Membrane</keyword>
<dbReference type="EMBL" id="FYAH01000019">
    <property type="protein sequence ID" value="SMY18494.1"/>
    <property type="molecule type" value="Genomic_DNA"/>
</dbReference>
<proteinExistence type="predicted"/>
<organism evidence="2 3">
    <name type="scientific">Photobacterium aquimaris</name>
    <dbReference type="NCBI Taxonomy" id="512643"/>
    <lineage>
        <taxon>Bacteria</taxon>
        <taxon>Pseudomonadati</taxon>
        <taxon>Pseudomonadota</taxon>
        <taxon>Gammaproteobacteria</taxon>
        <taxon>Vibrionales</taxon>
        <taxon>Vibrionaceae</taxon>
        <taxon>Photobacterium</taxon>
    </lineage>
</organism>
<feature type="transmembrane region" description="Helical" evidence="1">
    <location>
        <begin position="12"/>
        <end position="30"/>
    </location>
</feature>
<evidence type="ECO:0000256" key="1">
    <source>
        <dbReference type="SAM" id="Phobius"/>
    </source>
</evidence>
<sequence length="430" mass="47937">MNKHQQSGMTTLLITSMLLIVALLFSLASYKNLFYQIKRTQNEVVARKAHWAAEGGLECGFANIMISKVANIGAVPNCEFLKLDQLNILDTMPFSIESKKNGKVISKSVKVPGSSDSGAIKSTSNLYFAGGVSAYPDPGKLSSANTWECTVLRYSKLFKVLGTLESKGLISSVPPYTDFPTSGQACATEYRSWGLLGNNNIPLGTKSDFIQDLDQDPFEDTFMTQRDKWLDVMYLDDFFRIGKNVPINKPLSDKSLPKSSFNENCGADIIKGLKNKEDLIWHYGGCHLNDADLDKISTETATSSGVILVIQNGIFSTKGNLDFKGMIYHFITNDIDYVPLESDWKLTDNYDLLKGLVDYEPDTVPDISINDVGYYQNGSFNPSGGYIMDAPNTYAVFRTSMSFKYNRDVLDTPLNKIKKIKWIQGSWHDF</sequence>
<protein>
    <recommendedName>
        <fullName evidence="4">Type 4 fimbrial biogenesis protein PilX N-terminal domain-containing protein</fullName>
    </recommendedName>
</protein>
<evidence type="ECO:0008006" key="4">
    <source>
        <dbReference type="Google" id="ProtNLM"/>
    </source>
</evidence>
<reference evidence="3" key="1">
    <citation type="submission" date="2017-06" db="EMBL/GenBank/DDBJ databases">
        <authorList>
            <person name="Rodrigo-Torres L."/>
            <person name="Arahal R. D."/>
            <person name="Lucena T."/>
        </authorList>
    </citation>
    <scope>NUCLEOTIDE SEQUENCE [LARGE SCALE GENOMIC DNA]</scope>
    <source>
        <strain evidence="3">type strain: CECT 9192</strain>
    </source>
</reference>
<dbReference type="Proteomes" id="UP000196485">
    <property type="component" value="Unassembled WGS sequence"/>
</dbReference>
<evidence type="ECO:0000313" key="3">
    <source>
        <dbReference type="Proteomes" id="UP000196485"/>
    </source>
</evidence>
<keyword evidence="3" id="KW-1185">Reference proteome</keyword>
<dbReference type="RefSeq" id="WP_087822068.1">
    <property type="nucleotide sequence ID" value="NZ_FYAH01000019.1"/>
</dbReference>
<dbReference type="AlphaFoldDB" id="A0A1Y6L2B9"/>
<keyword evidence="1" id="KW-1133">Transmembrane helix</keyword>
<accession>A0A1Y6L2B9</accession>